<dbReference type="STRING" id="1043493.SAMN05421637_2090"/>
<evidence type="ECO:0000313" key="2">
    <source>
        <dbReference type="EMBL" id="SEJ51350.1"/>
    </source>
</evidence>
<proteinExistence type="predicted"/>
<dbReference type="OrthoDB" id="9806213at2"/>
<dbReference type="AlphaFoldDB" id="A0A1H6ZP17"/>
<accession>A0A1H6ZP17</accession>
<evidence type="ECO:0000313" key="3">
    <source>
        <dbReference type="Proteomes" id="UP000183315"/>
    </source>
</evidence>
<sequence length="590" mass="64070">MPDTTATETTPLDAALEARDDLNRYGRAKRALFALQLSFGLDDIHTIAASALTDGPDDKSCDVVYVDRDLHTAVLVQGYESTAPTNKRQARGAKASSVHQAITWLLGDIDEADVPERLRSARNELHQALADGAIASIEVWFVHNLPESAQIKQELNASAVGARHMVSARYSGVDLDVSGTEIGLETLGDRYLGSLTPVLVTDPFVVPVSGAFTEKGENWTAVCTSLPAGWLHEQFAAHKERLFSANVRGYLGSTRSQNNINNGIQDTVRNEPQQFWAYNNGITALVNDFEYDEDAGTIRVEGLAIVNGAQTTGSIGSLDSTHLAESRVMARFIKCDDQRTVQEIIRFNNRQNPTQAADFRSNDRVQSRLVKEFEKLGVVGYNGGRRGGAEDVIRRPGSNQILATVAAQALAAFHGRPEVAYHQKGQIWEDDAIYSSVFPDRTSAAHILFVCALLRAIEEKKLELSSAASLDLDDSELAAWFSLRGSNMLALTAMGAVFETVLNRTIADKYALAFQGSPNLQEAADKLKPALDAVLALAPSQLSDALSGSALRNKAKVDTALATFRGLVRSTKTSNRHIYTALGNEISLNQ</sequence>
<name>A0A1H6ZP17_9MICO</name>
<feature type="domain" description="Abortive phage infection protein C-terminal" evidence="1">
    <location>
        <begin position="243"/>
        <end position="449"/>
    </location>
</feature>
<dbReference type="EMBL" id="FNZI01000004">
    <property type="protein sequence ID" value="SEJ51350.1"/>
    <property type="molecule type" value="Genomic_DNA"/>
</dbReference>
<keyword evidence="3" id="KW-1185">Reference proteome</keyword>
<dbReference type="Pfam" id="PF10592">
    <property type="entry name" value="AIPR"/>
    <property type="match status" value="1"/>
</dbReference>
<dbReference type="RefSeq" id="WP_042216010.1">
    <property type="nucleotide sequence ID" value="NZ_BBLU01000015.1"/>
</dbReference>
<evidence type="ECO:0000259" key="1">
    <source>
        <dbReference type="Pfam" id="PF10592"/>
    </source>
</evidence>
<dbReference type="Proteomes" id="UP000183315">
    <property type="component" value="Unassembled WGS sequence"/>
</dbReference>
<gene>
    <name evidence="2" type="ORF">SAMN05421637_2090</name>
</gene>
<protein>
    <submittedName>
        <fullName evidence="2">AIPR protein</fullName>
    </submittedName>
</protein>
<dbReference type="InterPro" id="IPR018891">
    <property type="entry name" value="AIPR_C"/>
</dbReference>
<reference evidence="3" key="1">
    <citation type="submission" date="2016-10" db="EMBL/GenBank/DDBJ databases">
        <authorList>
            <person name="Varghese N."/>
        </authorList>
    </citation>
    <scope>NUCLEOTIDE SEQUENCE [LARGE SCALE GENOMIC DNA]</scope>
    <source>
        <strain evidence="3">DSM 24868</strain>
    </source>
</reference>
<organism evidence="2 3">
    <name type="scientific">Demequina mangrovi</name>
    <dbReference type="NCBI Taxonomy" id="1043493"/>
    <lineage>
        <taxon>Bacteria</taxon>
        <taxon>Bacillati</taxon>
        <taxon>Actinomycetota</taxon>
        <taxon>Actinomycetes</taxon>
        <taxon>Micrococcales</taxon>
        <taxon>Demequinaceae</taxon>
        <taxon>Demequina</taxon>
    </lineage>
</organism>